<protein>
    <submittedName>
        <fullName evidence="2">Uncharacterized protein</fullName>
    </submittedName>
</protein>
<sequence>MQKKNLTDARREDETHQQRTPNSAADSRRDEMHNCLQWKTTEFRAKAPTRRKRESRSSPSPGLVRTKSRSNPPETRPPLIMVFDSSPGNDGHEETHLIKKNASHREWRDMMCRTPPQASKLNEYLMAGPFLARRHSSASLYADWQEDSLDAPSPAVSEAPLYRPASARGLTQRNRSLSEPPIPGSLTTSPSASSVSLDSEYMQGYSPQFSTGWQIPPFQTDMPTSYSYRLPAALYESGCALEPAYQALAWQEPVVASSEMGLWNDSLQFGGSVLQRAGADALHDRTHALQNCTSVPGEGVSSGFMNSAASTGFTATLIGGSQPMQQWSNLPISPFSNLPQNPLLSTTPAIRGRSVHAGANQYAEMQAQLSSIPQPSRPNAEAAQQLPLLLDAGSFLCNVEATAASPSPLSISITPPTPPLSNSVSIPSSISDELPLQTLPQTGEPCDGSQMGSSPPSPSIESTFEELMKFFEPKSNDN</sequence>
<feature type="compositionally biased region" description="Basic and acidic residues" evidence="1">
    <location>
        <begin position="1"/>
        <end position="17"/>
    </location>
</feature>
<dbReference type="AlphaFoldDB" id="A0A165EP61"/>
<dbReference type="Proteomes" id="UP000076871">
    <property type="component" value="Unassembled WGS sequence"/>
</dbReference>
<feature type="compositionally biased region" description="Low complexity" evidence="1">
    <location>
        <begin position="406"/>
        <end position="431"/>
    </location>
</feature>
<evidence type="ECO:0000313" key="3">
    <source>
        <dbReference type="Proteomes" id="UP000076871"/>
    </source>
</evidence>
<keyword evidence="3" id="KW-1185">Reference proteome</keyword>
<dbReference type="InParanoid" id="A0A165EP61"/>
<feature type="compositionally biased region" description="Low complexity" evidence="1">
    <location>
        <begin position="185"/>
        <end position="194"/>
    </location>
</feature>
<evidence type="ECO:0000313" key="2">
    <source>
        <dbReference type="EMBL" id="KZT07472.1"/>
    </source>
</evidence>
<proteinExistence type="predicted"/>
<dbReference type="RefSeq" id="XP_040765212.1">
    <property type="nucleotide sequence ID" value="XM_040912451.1"/>
</dbReference>
<evidence type="ECO:0000256" key="1">
    <source>
        <dbReference type="SAM" id="MobiDB-lite"/>
    </source>
</evidence>
<name>A0A165EP61_9APHY</name>
<reference evidence="2 3" key="1">
    <citation type="journal article" date="2016" name="Mol. Biol. Evol.">
        <title>Comparative Genomics of Early-Diverging Mushroom-Forming Fungi Provides Insights into the Origins of Lignocellulose Decay Capabilities.</title>
        <authorList>
            <person name="Nagy L.G."/>
            <person name="Riley R."/>
            <person name="Tritt A."/>
            <person name="Adam C."/>
            <person name="Daum C."/>
            <person name="Floudas D."/>
            <person name="Sun H."/>
            <person name="Yadav J.S."/>
            <person name="Pangilinan J."/>
            <person name="Larsson K.H."/>
            <person name="Matsuura K."/>
            <person name="Barry K."/>
            <person name="Labutti K."/>
            <person name="Kuo R."/>
            <person name="Ohm R.A."/>
            <person name="Bhattacharya S.S."/>
            <person name="Shirouzu T."/>
            <person name="Yoshinaga Y."/>
            <person name="Martin F.M."/>
            <person name="Grigoriev I.V."/>
            <person name="Hibbett D.S."/>
        </authorList>
    </citation>
    <scope>NUCLEOTIDE SEQUENCE [LARGE SCALE GENOMIC DNA]</scope>
    <source>
        <strain evidence="2 3">93-53</strain>
    </source>
</reference>
<dbReference type="EMBL" id="KV427619">
    <property type="protein sequence ID" value="KZT07472.1"/>
    <property type="molecule type" value="Genomic_DNA"/>
</dbReference>
<dbReference type="GeneID" id="63829479"/>
<gene>
    <name evidence="2" type="ORF">LAESUDRAFT_758484</name>
</gene>
<feature type="region of interest" description="Disordered" evidence="1">
    <location>
        <begin position="1"/>
        <end position="79"/>
    </location>
</feature>
<feature type="region of interest" description="Disordered" evidence="1">
    <location>
        <begin position="406"/>
        <end position="461"/>
    </location>
</feature>
<accession>A0A165EP61</accession>
<organism evidence="2 3">
    <name type="scientific">Laetiporus sulphureus 93-53</name>
    <dbReference type="NCBI Taxonomy" id="1314785"/>
    <lineage>
        <taxon>Eukaryota</taxon>
        <taxon>Fungi</taxon>
        <taxon>Dikarya</taxon>
        <taxon>Basidiomycota</taxon>
        <taxon>Agaricomycotina</taxon>
        <taxon>Agaricomycetes</taxon>
        <taxon>Polyporales</taxon>
        <taxon>Laetiporus</taxon>
    </lineage>
</organism>
<feature type="region of interest" description="Disordered" evidence="1">
    <location>
        <begin position="152"/>
        <end position="194"/>
    </location>
</feature>